<sequence>MEAEHCLNYTNIGYACDCILELFDELENSDLNAKHTLSATEEITQLDGGLPRDCNRPRLSEVAMRFDRSFDENVQYGNSQLTAEN</sequence>
<dbReference type="Proteomes" id="UP001158576">
    <property type="component" value="Chromosome XSR"/>
</dbReference>
<evidence type="ECO:0000313" key="2">
    <source>
        <dbReference type="Proteomes" id="UP001158576"/>
    </source>
</evidence>
<proteinExistence type="predicted"/>
<keyword evidence="2" id="KW-1185">Reference proteome</keyword>
<gene>
    <name evidence="1" type="ORF">OKIOD_LOCUS6549</name>
</gene>
<name>A0ABN7SKH1_OIKDI</name>
<evidence type="ECO:0000313" key="1">
    <source>
        <dbReference type="EMBL" id="CAG5097238.1"/>
    </source>
</evidence>
<organism evidence="1 2">
    <name type="scientific">Oikopleura dioica</name>
    <name type="common">Tunicate</name>
    <dbReference type="NCBI Taxonomy" id="34765"/>
    <lineage>
        <taxon>Eukaryota</taxon>
        <taxon>Metazoa</taxon>
        <taxon>Chordata</taxon>
        <taxon>Tunicata</taxon>
        <taxon>Appendicularia</taxon>
        <taxon>Copelata</taxon>
        <taxon>Oikopleuridae</taxon>
        <taxon>Oikopleura</taxon>
    </lineage>
</organism>
<protein>
    <submittedName>
        <fullName evidence="1">Oidioi.mRNA.OKI2018_I69.XSR.g14991.t1.cds</fullName>
    </submittedName>
</protein>
<reference evidence="1 2" key="1">
    <citation type="submission" date="2021-04" db="EMBL/GenBank/DDBJ databases">
        <authorList>
            <person name="Bliznina A."/>
        </authorList>
    </citation>
    <scope>NUCLEOTIDE SEQUENCE [LARGE SCALE GENOMIC DNA]</scope>
</reference>
<accession>A0ABN7SKH1</accession>
<dbReference type="EMBL" id="OU015569">
    <property type="protein sequence ID" value="CAG5097238.1"/>
    <property type="molecule type" value="Genomic_DNA"/>
</dbReference>